<dbReference type="Pfam" id="PF02770">
    <property type="entry name" value="Acyl-CoA_dh_M"/>
    <property type="match status" value="1"/>
</dbReference>
<comment type="caution">
    <text evidence="10">The sequence shown here is derived from an EMBL/GenBank/DDBJ whole genome shotgun (WGS) entry which is preliminary data.</text>
</comment>
<dbReference type="GO" id="GO:0003995">
    <property type="term" value="F:acyl-CoA dehydrogenase activity"/>
    <property type="evidence" value="ECO:0007669"/>
    <property type="project" value="TreeGrafter"/>
</dbReference>
<sequence>MSKPVPVPFSEPPWLMGLPSAYYNHSHKKWQKTCRALVDRLLMPEGGEWERAGDVPLDLYSKFADANFLIPNLSSPLPVKWLHKVGIKELPGGLKVEDFDYLHTLIYTDEMARVGSLGPTGAITTGIAFGVPPILKFGSHELQEKFIPDLLLGKKRICIAITEPEAGSDVSNIATTATRSKDGKHFIVNGTKKWITNGLWSHYASMAVRTGGPGPGGLSMLVVPLLSTPGVSMRRIRVGGQTAAGTTFIELDDVKVPVENLIGQEGMGMKYGKTKLHNLGNPSLFLASFLSSCPVYMLDVKLNLPVMQNFNHERLTIAISVNRLSRVALSSAFAYCLKREAFSKTLMDQPVVRHRLAKCGADLEAHWAWIENYTYMMTKMSEEDASRELGGLTALAKAQAGRVIETCASTAMLLFGGNGEVPGARIPGGSEDVMLDLAVRQLVKNFQRKTKELETEIEGPAGSSKL</sequence>
<dbReference type="GO" id="GO:0033539">
    <property type="term" value="P:fatty acid beta-oxidation using acyl-CoA dehydrogenase"/>
    <property type="evidence" value="ECO:0007669"/>
    <property type="project" value="TreeGrafter"/>
</dbReference>
<evidence type="ECO:0000256" key="4">
    <source>
        <dbReference type="ARBA" id="ARBA00022827"/>
    </source>
</evidence>
<evidence type="ECO:0000313" key="11">
    <source>
        <dbReference type="Proteomes" id="UP000785200"/>
    </source>
</evidence>
<dbReference type="GO" id="GO:0005737">
    <property type="term" value="C:cytoplasm"/>
    <property type="evidence" value="ECO:0007669"/>
    <property type="project" value="TreeGrafter"/>
</dbReference>
<dbReference type="Proteomes" id="UP000785200">
    <property type="component" value="Unassembled WGS sequence"/>
</dbReference>
<protein>
    <submittedName>
        <fullName evidence="10">Acyl-dehydrogenase apdG</fullName>
    </submittedName>
</protein>
<reference evidence="10" key="1">
    <citation type="submission" date="2019-07" db="EMBL/GenBank/DDBJ databases">
        <title>Hyphodiscus hymeniophilus genome sequencing and assembly.</title>
        <authorList>
            <person name="Kramer G."/>
            <person name="Nodwell J."/>
        </authorList>
    </citation>
    <scope>NUCLEOTIDE SEQUENCE</scope>
    <source>
        <strain evidence="10">ATCC 34498</strain>
    </source>
</reference>
<dbReference type="PANTHER" id="PTHR48083">
    <property type="entry name" value="MEDIUM-CHAIN SPECIFIC ACYL-COA DEHYDROGENASE, MITOCHONDRIAL-RELATED"/>
    <property type="match status" value="1"/>
</dbReference>
<accession>A0A9P7AWG2</accession>
<comment type="cofactor">
    <cofactor evidence="1 6">
        <name>FAD</name>
        <dbReference type="ChEBI" id="CHEBI:57692"/>
    </cofactor>
</comment>
<feature type="domain" description="Acyl-CoA dehydrogenase/oxidase N-terminal" evidence="9">
    <location>
        <begin position="26"/>
        <end position="153"/>
    </location>
</feature>
<keyword evidence="5 6" id="KW-0560">Oxidoreductase</keyword>
<evidence type="ECO:0000256" key="1">
    <source>
        <dbReference type="ARBA" id="ARBA00001974"/>
    </source>
</evidence>
<dbReference type="OrthoDB" id="10254877at2759"/>
<organism evidence="10 11">
    <name type="scientific">Hyphodiscus hymeniophilus</name>
    <dbReference type="NCBI Taxonomy" id="353542"/>
    <lineage>
        <taxon>Eukaryota</taxon>
        <taxon>Fungi</taxon>
        <taxon>Dikarya</taxon>
        <taxon>Ascomycota</taxon>
        <taxon>Pezizomycotina</taxon>
        <taxon>Leotiomycetes</taxon>
        <taxon>Helotiales</taxon>
        <taxon>Hyphodiscaceae</taxon>
        <taxon>Hyphodiscus</taxon>
    </lineage>
</organism>
<gene>
    <name evidence="10" type="ORF">D0Z07_5471</name>
</gene>
<dbReference type="InterPro" id="IPR050741">
    <property type="entry name" value="Acyl-CoA_dehydrogenase"/>
</dbReference>
<evidence type="ECO:0000259" key="9">
    <source>
        <dbReference type="Pfam" id="PF02771"/>
    </source>
</evidence>
<dbReference type="InterPro" id="IPR036250">
    <property type="entry name" value="AcylCo_DH-like_C"/>
</dbReference>
<evidence type="ECO:0000256" key="3">
    <source>
        <dbReference type="ARBA" id="ARBA00022630"/>
    </source>
</evidence>
<dbReference type="GO" id="GO:0050660">
    <property type="term" value="F:flavin adenine dinucleotide binding"/>
    <property type="evidence" value="ECO:0007669"/>
    <property type="project" value="InterPro"/>
</dbReference>
<feature type="domain" description="Acyl-CoA oxidase/dehydrogenase middle" evidence="8">
    <location>
        <begin position="158"/>
        <end position="254"/>
    </location>
</feature>
<dbReference type="Pfam" id="PF00441">
    <property type="entry name" value="Acyl-CoA_dh_1"/>
    <property type="match status" value="1"/>
</dbReference>
<dbReference type="Gene3D" id="1.10.540.10">
    <property type="entry name" value="Acyl-CoA dehydrogenase/oxidase, N-terminal domain"/>
    <property type="match status" value="1"/>
</dbReference>
<dbReference type="InterPro" id="IPR037069">
    <property type="entry name" value="AcylCoA_DH/ox_N_sf"/>
</dbReference>
<dbReference type="PANTHER" id="PTHR48083:SF15">
    <property type="entry name" value="ACYL-COA DEHYDROGENASE APDG"/>
    <property type="match status" value="1"/>
</dbReference>
<evidence type="ECO:0000256" key="5">
    <source>
        <dbReference type="ARBA" id="ARBA00023002"/>
    </source>
</evidence>
<evidence type="ECO:0000259" key="8">
    <source>
        <dbReference type="Pfam" id="PF02770"/>
    </source>
</evidence>
<evidence type="ECO:0000256" key="2">
    <source>
        <dbReference type="ARBA" id="ARBA00009347"/>
    </source>
</evidence>
<dbReference type="AlphaFoldDB" id="A0A9P7AWG2"/>
<dbReference type="InterPro" id="IPR009075">
    <property type="entry name" value="AcylCo_DH/oxidase_C"/>
</dbReference>
<dbReference type="Gene3D" id="2.40.110.10">
    <property type="entry name" value="Butyryl-CoA Dehydrogenase, subunit A, domain 2"/>
    <property type="match status" value="1"/>
</dbReference>
<dbReference type="InterPro" id="IPR046373">
    <property type="entry name" value="Acyl-CoA_Oxase/DH_mid-dom_sf"/>
</dbReference>
<name>A0A9P7AWG2_9HELO</name>
<dbReference type="Pfam" id="PF02771">
    <property type="entry name" value="Acyl-CoA_dh_N"/>
    <property type="match status" value="1"/>
</dbReference>
<dbReference type="Gene3D" id="1.20.140.10">
    <property type="entry name" value="Butyryl-CoA Dehydrogenase, subunit A, domain 3"/>
    <property type="match status" value="1"/>
</dbReference>
<dbReference type="InterPro" id="IPR009100">
    <property type="entry name" value="AcylCoA_DH/oxidase_NM_dom_sf"/>
</dbReference>
<evidence type="ECO:0000259" key="7">
    <source>
        <dbReference type="Pfam" id="PF00441"/>
    </source>
</evidence>
<dbReference type="SUPFAM" id="SSF47203">
    <property type="entry name" value="Acyl-CoA dehydrogenase C-terminal domain-like"/>
    <property type="match status" value="1"/>
</dbReference>
<keyword evidence="11" id="KW-1185">Reference proteome</keyword>
<feature type="domain" description="Acyl-CoA dehydrogenase/oxidase C-terminal" evidence="7">
    <location>
        <begin position="306"/>
        <end position="421"/>
    </location>
</feature>
<evidence type="ECO:0000256" key="6">
    <source>
        <dbReference type="RuleBase" id="RU362125"/>
    </source>
</evidence>
<evidence type="ECO:0000313" key="10">
    <source>
        <dbReference type="EMBL" id="KAG0648402.1"/>
    </source>
</evidence>
<dbReference type="EMBL" id="VNKQ01000010">
    <property type="protein sequence ID" value="KAG0648402.1"/>
    <property type="molecule type" value="Genomic_DNA"/>
</dbReference>
<dbReference type="InterPro" id="IPR006091">
    <property type="entry name" value="Acyl-CoA_Oxase/DH_mid-dom"/>
</dbReference>
<comment type="similarity">
    <text evidence="2 6">Belongs to the acyl-CoA dehydrogenase family.</text>
</comment>
<proteinExistence type="inferred from homology"/>
<keyword evidence="4 6" id="KW-0274">FAD</keyword>
<dbReference type="SUPFAM" id="SSF56645">
    <property type="entry name" value="Acyl-CoA dehydrogenase NM domain-like"/>
    <property type="match status" value="1"/>
</dbReference>
<keyword evidence="3 6" id="KW-0285">Flavoprotein</keyword>
<dbReference type="InterPro" id="IPR013786">
    <property type="entry name" value="AcylCoA_DH/ox_N"/>
</dbReference>